<accession>A0A7J9HIR7</accession>
<evidence type="ECO:0000313" key="2">
    <source>
        <dbReference type="EMBL" id="MBA0809721.1"/>
    </source>
</evidence>
<comment type="caution">
    <text evidence="2">The sequence shown here is derived from an EMBL/GenBank/DDBJ whole genome shotgun (WGS) entry which is preliminary data.</text>
</comment>
<feature type="compositionally biased region" description="Low complexity" evidence="1">
    <location>
        <begin position="61"/>
        <end position="73"/>
    </location>
</feature>
<feature type="region of interest" description="Disordered" evidence="1">
    <location>
        <begin position="35"/>
        <end position="103"/>
    </location>
</feature>
<evidence type="ECO:0000313" key="3">
    <source>
        <dbReference type="Proteomes" id="UP000593560"/>
    </source>
</evidence>
<organism evidence="2 3">
    <name type="scientific">Gossypium harknessii</name>
    <dbReference type="NCBI Taxonomy" id="34285"/>
    <lineage>
        <taxon>Eukaryota</taxon>
        <taxon>Viridiplantae</taxon>
        <taxon>Streptophyta</taxon>
        <taxon>Embryophyta</taxon>
        <taxon>Tracheophyta</taxon>
        <taxon>Spermatophyta</taxon>
        <taxon>Magnoliopsida</taxon>
        <taxon>eudicotyledons</taxon>
        <taxon>Gunneridae</taxon>
        <taxon>Pentapetalae</taxon>
        <taxon>rosids</taxon>
        <taxon>malvids</taxon>
        <taxon>Malvales</taxon>
        <taxon>Malvaceae</taxon>
        <taxon>Malvoideae</taxon>
        <taxon>Gossypium</taxon>
    </lineage>
</organism>
<feature type="region of interest" description="Disordered" evidence="1">
    <location>
        <begin position="1"/>
        <end position="23"/>
    </location>
</feature>
<dbReference type="AlphaFoldDB" id="A0A7J9HIR7"/>
<dbReference type="Proteomes" id="UP000593560">
    <property type="component" value="Unassembled WGS sequence"/>
</dbReference>
<evidence type="ECO:0000256" key="1">
    <source>
        <dbReference type="SAM" id="MobiDB-lite"/>
    </source>
</evidence>
<dbReference type="EMBL" id="JABFAD010000009">
    <property type="protein sequence ID" value="MBA0809721.1"/>
    <property type="molecule type" value="Genomic_DNA"/>
</dbReference>
<proteinExistence type="predicted"/>
<dbReference type="OrthoDB" id="3817375at2759"/>
<gene>
    <name evidence="2" type="ORF">Gohar_025347</name>
</gene>
<protein>
    <submittedName>
        <fullName evidence="2">Uncharacterized protein</fullName>
    </submittedName>
</protein>
<name>A0A7J9HIR7_9ROSI</name>
<sequence length="141" mass="16018">MLITAPEPGQKSPKPIKKQPSKKYRVKIILTILEKQTTQGLETPGTAGDVKEENRSRRRSYMASPSSSSSSPRLRPRCTCSNQPGSAPCSKHGYMVPRQNTKRYSGNKEIIRRAITPNRKMTLRWWNFRPTPSRLSNMTMA</sequence>
<feature type="compositionally biased region" description="Basic residues" evidence="1">
    <location>
        <begin position="14"/>
        <end position="23"/>
    </location>
</feature>
<keyword evidence="3" id="KW-1185">Reference proteome</keyword>
<reference evidence="2 3" key="1">
    <citation type="journal article" date="2019" name="Genome Biol. Evol.">
        <title>Insights into the evolution of the New World diploid cottons (Gossypium, subgenus Houzingenia) based on genome sequencing.</title>
        <authorList>
            <person name="Grover C.E."/>
            <person name="Arick M.A. 2nd"/>
            <person name="Thrash A."/>
            <person name="Conover J.L."/>
            <person name="Sanders W.S."/>
            <person name="Peterson D.G."/>
            <person name="Frelichowski J.E."/>
            <person name="Scheffler J.A."/>
            <person name="Scheffler B.E."/>
            <person name="Wendel J.F."/>
        </authorList>
    </citation>
    <scope>NUCLEOTIDE SEQUENCE [LARGE SCALE GENOMIC DNA]</scope>
    <source>
        <strain evidence="2">0</strain>
        <tissue evidence="2">Leaf</tissue>
    </source>
</reference>